<dbReference type="EMBL" id="BAAANT010000079">
    <property type="protein sequence ID" value="GAA1500947.1"/>
    <property type="molecule type" value="Genomic_DNA"/>
</dbReference>
<gene>
    <name evidence="2" type="ORF">GCM10009760_63260</name>
</gene>
<evidence type="ECO:0000313" key="2">
    <source>
        <dbReference type="EMBL" id="GAA1500947.1"/>
    </source>
</evidence>
<feature type="transmembrane region" description="Helical" evidence="1">
    <location>
        <begin position="29"/>
        <end position="47"/>
    </location>
</feature>
<sequence length="87" mass="9442">MVHPAGGVRMFASATLAVWGAAMLTQTRLVVGALLLAGAVLVGVRAVRAVRRARWVPPAKVFYCPRCLMRFRPEEQIAAPIRIPHAP</sequence>
<organism evidence="2 3">
    <name type="scientific">Kitasatospora kazusensis</name>
    <dbReference type="NCBI Taxonomy" id="407974"/>
    <lineage>
        <taxon>Bacteria</taxon>
        <taxon>Bacillati</taxon>
        <taxon>Actinomycetota</taxon>
        <taxon>Actinomycetes</taxon>
        <taxon>Kitasatosporales</taxon>
        <taxon>Streptomycetaceae</taxon>
        <taxon>Kitasatospora</taxon>
    </lineage>
</organism>
<keyword evidence="1" id="KW-0472">Membrane</keyword>
<accession>A0ABP4KBX2</accession>
<name>A0ABP4KBX2_9ACTN</name>
<reference evidence="3" key="1">
    <citation type="journal article" date="2019" name="Int. J. Syst. Evol. Microbiol.">
        <title>The Global Catalogue of Microorganisms (GCM) 10K type strain sequencing project: providing services to taxonomists for standard genome sequencing and annotation.</title>
        <authorList>
            <consortium name="The Broad Institute Genomics Platform"/>
            <consortium name="The Broad Institute Genome Sequencing Center for Infectious Disease"/>
            <person name="Wu L."/>
            <person name="Ma J."/>
        </authorList>
    </citation>
    <scope>NUCLEOTIDE SEQUENCE [LARGE SCALE GENOMIC DNA]</scope>
    <source>
        <strain evidence="3">JCM 14560</strain>
    </source>
</reference>
<keyword evidence="1" id="KW-0812">Transmembrane</keyword>
<dbReference type="Proteomes" id="UP001422759">
    <property type="component" value="Unassembled WGS sequence"/>
</dbReference>
<proteinExistence type="predicted"/>
<keyword evidence="3" id="KW-1185">Reference proteome</keyword>
<evidence type="ECO:0000256" key="1">
    <source>
        <dbReference type="SAM" id="Phobius"/>
    </source>
</evidence>
<comment type="caution">
    <text evidence="2">The sequence shown here is derived from an EMBL/GenBank/DDBJ whole genome shotgun (WGS) entry which is preliminary data.</text>
</comment>
<protein>
    <submittedName>
        <fullName evidence="2">Uncharacterized protein</fullName>
    </submittedName>
</protein>
<keyword evidence="1" id="KW-1133">Transmembrane helix</keyword>
<evidence type="ECO:0000313" key="3">
    <source>
        <dbReference type="Proteomes" id="UP001422759"/>
    </source>
</evidence>